<dbReference type="Proteomes" id="UP001379945">
    <property type="component" value="Unassembled WGS sequence"/>
</dbReference>
<reference evidence="2 3" key="1">
    <citation type="submission" date="2024-04" db="EMBL/GenBank/DDBJ databases">
        <title>Novel species of the genus Ideonella isolated from streams.</title>
        <authorList>
            <person name="Lu H."/>
        </authorList>
    </citation>
    <scope>NUCLEOTIDE SEQUENCE [LARGE SCALE GENOMIC DNA]</scope>
    <source>
        <strain evidence="2 3">LYT19W</strain>
    </source>
</reference>
<dbReference type="EC" id="3.1.-.-" evidence="2"/>
<keyword evidence="3" id="KW-1185">Reference proteome</keyword>
<dbReference type="EMBL" id="JBBUTI010000011">
    <property type="protein sequence ID" value="MEK8047768.1"/>
    <property type="molecule type" value="Genomic_DNA"/>
</dbReference>
<dbReference type="RefSeq" id="WP_341400076.1">
    <property type="nucleotide sequence ID" value="NZ_JBBUTI010000011.1"/>
</dbReference>
<dbReference type="InterPro" id="IPR006311">
    <property type="entry name" value="TAT_signal"/>
</dbReference>
<dbReference type="PANTHER" id="PTHR46623:SF6">
    <property type="entry name" value="ALPHA_BETA-HYDROLASES SUPERFAMILY PROTEIN"/>
    <property type="match status" value="1"/>
</dbReference>
<accession>A0ABU9C7H0</accession>
<evidence type="ECO:0000313" key="2">
    <source>
        <dbReference type="EMBL" id="MEK8047768.1"/>
    </source>
</evidence>
<dbReference type="Gene3D" id="3.40.50.1820">
    <property type="entry name" value="alpha/beta hydrolase"/>
    <property type="match status" value="1"/>
</dbReference>
<dbReference type="PROSITE" id="PS51318">
    <property type="entry name" value="TAT"/>
    <property type="match status" value="1"/>
</dbReference>
<dbReference type="PANTHER" id="PTHR46623">
    <property type="entry name" value="CARBOXYMETHYLENEBUTENOLIDASE-RELATED"/>
    <property type="match status" value="1"/>
</dbReference>
<feature type="domain" description="Dienelactone hydrolase" evidence="1">
    <location>
        <begin position="74"/>
        <end position="298"/>
    </location>
</feature>
<dbReference type="SUPFAM" id="SSF53474">
    <property type="entry name" value="alpha/beta-Hydrolases"/>
    <property type="match status" value="1"/>
</dbReference>
<dbReference type="GO" id="GO:0016787">
    <property type="term" value="F:hydrolase activity"/>
    <property type="evidence" value="ECO:0007669"/>
    <property type="project" value="UniProtKB-KW"/>
</dbReference>
<sequence length="300" mass="32322">MKLMDYGLEPIDFNDPAPTVDKADAGLSRRGFVMTSLASGFAVASNPVLAQAITTDSKGLVAGEVSIPVADGKIPAYRAMPAGPGKFPVMLVVQEIFGVHEHIKDMCRRYAKMGYYAIAPEMFARQGDVAKMTDIPAILSQVVSKVPDAQVCADLDATLAFARASGHADAKRTGLVGYCWGGRTAWVYARHNGNLNAAVAYYGLLEGLKTPELRPQDPIDFADSIKVPVLGLYSGIDAFVKQETIAKMRGLINKGGSGSEIVVFPDVDHGFNADYRPSYDKAAATYAQKLASDWFKKHRV</sequence>
<evidence type="ECO:0000313" key="3">
    <source>
        <dbReference type="Proteomes" id="UP001379945"/>
    </source>
</evidence>
<evidence type="ECO:0000259" key="1">
    <source>
        <dbReference type="Pfam" id="PF01738"/>
    </source>
</evidence>
<organism evidence="2 3">
    <name type="scientific">Ideonella margarita</name>
    <dbReference type="NCBI Taxonomy" id="2984191"/>
    <lineage>
        <taxon>Bacteria</taxon>
        <taxon>Pseudomonadati</taxon>
        <taxon>Pseudomonadota</taxon>
        <taxon>Betaproteobacteria</taxon>
        <taxon>Burkholderiales</taxon>
        <taxon>Sphaerotilaceae</taxon>
        <taxon>Ideonella</taxon>
    </lineage>
</organism>
<dbReference type="InterPro" id="IPR029058">
    <property type="entry name" value="AB_hydrolase_fold"/>
</dbReference>
<gene>
    <name evidence="2" type="ORF">AACH00_15505</name>
</gene>
<name>A0ABU9C7H0_9BURK</name>
<dbReference type="Pfam" id="PF01738">
    <property type="entry name" value="DLH"/>
    <property type="match status" value="1"/>
</dbReference>
<proteinExistence type="predicted"/>
<dbReference type="InterPro" id="IPR002925">
    <property type="entry name" value="Dienelactn_hydro"/>
</dbReference>
<keyword evidence="2" id="KW-0378">Hydrolase</keyword>
<dbReference type="InterPro" id="IPR051049">
    <property type="entry name" value="Dienelactone_hydrolase-like"/>
</dbReference>
<comment type="caution">
    <text evidence="2">The sequence shown here is derived from an EMBL/GenBank/DDBJ whole genome shotgun (WGS) entry which is preliminary data.</text>
</comment>
<protein>
    <submittedName>
        <fullName evidence="2">Dienelactone hydrolase family protein</fullName>
        <ecNumber evidence="2">3.1.-.-</ecNumber>
    </submittedName>
</protein>